<accession>A0A1A9RWI2</accession>
<reference evidence="2" key="1">
    <citation type="submission" date="2016-05" db="EMBL/GenBank/DDBJ databases">
        <title>Draft genome of Corynebacterium afermentans subsp. afermentans LCDC 88199T.</title>
        <authorList>
            <person name="Bernier A.-M."/>
            <person name="Bernard K."/>
        </authorList>
    </citation>
    <scope>NUCLEOTIDE SEQUENCE [LARGE SCALE GENOMIC DNA]</scope>
    <source>
        <strain evidence="2">NML02-A-017</strain>
    </source>
</reference>
<protein>
    <submittedName>
        <fullName evidence="1">Uncharacterized protein</fullName>
    </submittedName>
</protein>
<dbReference type="EMBL" id="LXSL01000026">
    <property type="protein sequence ID" value="OAM27038.1"/>
    <property type="molecule type" value="Genomic_DNA"/>
</dbReference>
<organism evidence="1 2">
    <name type="scientific">Eikenella longinqua</name>
    <dbReference type="NCBI Taxonomy" id="1795827"/>
    <lineage>
        <taxon>Bacteria</taxon>
        <taxon>Pseudomonadati</taxon>
        <taxon>Pseudomonadota</taxon>
        <taxon>Betaproteobacteria</taxon>
        <taxon>Neisseriales</taxon>
        <taxon>Neisseriaceae</taxon>
        <taxon>Eikenella</taxon>
    </lineage>
</organism>
<dbReference type="Pfam" id="PF25212">
    <property type="entry name" value="HVO_A0114"/>
    <property type="match status" value="1"/>
</dbReference>
<dbReference type="InterPro" id="IPR036388">
    <property type="entry name" value="WH-like_DNA-bd_sf"/>
</dbReference>
<evidence type="ECO:0000313" key="2">
    <source>
        <dbReference type="Proteomes" id="UP000077885"/>
    </source>
</evidence>
<dbReference type="InterPro" id="IPR036390">
    <property type="entry name" value="WH_DNA-bd_sf"/>
</dbReference>
<keyword evidence="2" id="KW-1185">Reference proteome</keyword>
<name>A0A1A9RWI2_9NEIS</name>
<gene>
    <name evidence="1" type="ORF">A7P95_07300</name>
</gene>
<dbReference type="STRING" id="1795827.A7P95_07300"/>
<dbReference type="Proteomes" id="UP000077885">
    <property type="component" value="Unassembled WGS sequence"/>
</dbReference>
<proteinExistence type="predicted"/>
<dbReference type="Gene3D" id="1.10.10.10">
    <property type="entry name" value="Winged helix-like DNA-binding domain superfamily/Winged helix DNA-binding domain"/>
    <property type="match status" value="1"/>
</dbReference>
<dbReference type="SUPFAM" id="SSF46785">
    <property type="entry name" value="Winged helix' DNA-binding domain"/>
    <property type="match status" value="1"/>
</dbReference>
<dbReference type="AlphaFoldDB" id="A0A1A9RWI2"/>
<comment type="caution">
    <text evidence="1">The sequence shown here is derived from an EMBL/GenBank/DDBJ whole genome shotgun (WGS) entry which is preliminary data.</text>
</comment>
<evidence type="ECO:0000313" key="1">
    <source>
        <dbReference type="EMBL" id="OAM27038.1"/>
    </source>
</evidence>
<sequence length="97" mass="11716">MARGRELLLRDELLHCLQMHGKQCAQELARRVGRNEKSVMRSMTALSDAGMVVYADVREMRVQKLRYWCVRSTPVRYYWLPIMRMDADPWMKRWVKR</sequence>